<reference evidence="3 4" key="1">
    <citation type="journal article" date="2018" name="IMA Fungus">
        <title>IMA Genome-F 9: Draft genome sequence of Annulohypoxylon stygium, Aspergillus mulundensis, Berkeleyomyces basicola (syn. Thielaviopsis basicola), Ceratocystis smalleyi, two Cercospora beticola strains, Coleophoma cylindrospora, Fusarium fracticaudum, Phialophora cf. hyalina, and Morchella septimelata.</title>
        <authorList>
            <person name="Wingfield B.D."/>
            <person name="Bills G.F."/>
            <person name="Dong Y."/>
            <person name="Huang W."/>
            <person name="Nel W.J."/>
            <person name="Swalarsk-Parry B.S."/>
            <person name="Vaghefi N."/>
            <person name="Wilken P.M."/>
            <person name="An Z."/>
            <person name="de Beer Z.W."/>
            <person name="De Vos L."/>
            <person name="Chen L."/>
            <person name="Duong T.A."/>
            <person name="Gao Y."/>
            <person name="Hammerbacher A."/>
            <person name="Kikkert J.R."/>
            <person name="Li Y."/>
            <person name="Li H."/>
            <person name="Li K."/>
            <person name="Li Q."/>
            <person name="Liu X."/>
            <person name="Ma X."/>
            <person name="Naidoo K."/>
            <person name="Pethybridge S.J."/>
            <person name="Sun J."/>
            <person name="Steenkamp E.T."/>
            <person name="van der Nest M.A."/>
            <person name="van Wyk S."/>
            <person name="Wingfield M.J."/>
            <person name="Xiong C."/>
            <person name="Yue Q."/>
            <person name="Zhang X."/>
        </authorList>
    </citation>
    <scope>NUCLEOTIDE SEQUENCE [LARGE SCALE GENOMIC DNA]</scope>
    <source>
        <strain evidence="3 4">DSM 5745</strain>
    </source>
</reference>
<sequence length="791" mass="86585">MEEQPADTKAADAHIGTPASRRFDNDCDRSYQPTSPSSPSRAGADMGERVGSGVRRVLASIHGAGEWLRGGINAAVDHYADVREQIQTLRTIAATPDPTHRGYIRQKQAGKLWVRERLEQLLNADSFEVIGSLPGTVEWEKTGPMREKPVSGHADGASAGKTIYLEKLAVALKLPVIKLVDGSSGGGSVTTIRKEGWSYLPYVPMFHQVIQQLEGGIEVAHRAELREAEKQGNVLKKERLEELEEEYQRLINPVRTANAFRVEEIGDPMARLGVKSSASRLISYPCSVLDQRHDIVVPERAKPGSAVQADKRAIRSTSPPQTSSSSPFSLRSSPYLTTSHRKPPVMESLRLYFFTYNCALRLINVEHFSRHFLDAYPVTDNSNSPPDLIVLSLQEVAPMPYAFLGGSLITPYFASYAQAVDRATVQRFDSQYVNILTEHSGMTALMIFARPDIVDNLSSPEIAKVGFGFQEIGNKAAVASRLSYQSPKTPGAGVDLTLIAAHLAPMEDAVARRNADWRSMVERLVFSGSDGAAKRSDGNEAEDESESAALLPSSSTPDSKHPGIFAPSNYLFIGGDLNYRTADRFPSKNDYRKYPQADADADNPLHFSHLLKNDQLSREMQASRCFHGLTEAPITFPPTYKYHQAAQLAALHPAPSDKPAEWKWTSHRWPSWCDRVLFLNTPPGLAGASQVQVLAYDALPVSPTSDHRPVALTVSIPVLERRAAGESASAQLAPFPIDPDWARKREAALMKEYAVGCLAYVGLTREGNALLLASAVGVIGAWLVVRAMLGS</sequence>
<dbReference type="OrthoDB" id="62798at2759"/>
<dbReference type="STRING" id="1810919.A0A3D8RK64"/>
<dbReference type="PANTHER" id="PTHR11200:SF286">
    <property type="entry name" value="5-PHOSPHATASE, PUTATIVE (AFU_ORTHOLOGUE AFUA_5G07600)-RELATED"/>
    <property type="match status" value="1"/>
</dbReference>
<evidence type="ECO:0000256" key="1">
    <source>
        <dbReference type="SAM" id="MobiDB-lite"/>
    </source>
</evidence>
<feature type="compositionally biased region" description="Low complexity" evidence="1">
    <location>
        <begin position="547"/>
        <end position="557"/>
    </location>
</feature>
<dbReference type="InterPro" id="IPR036691">
    <property type="entry name" value="Endo/exonu/phosph_ase_sf"/>
</dbReference>
<dbReference type="PANTHER" id="PTHR11200">
    <property type="entry name" value="INOSITOL 5-PHOSPHATASE"/>
    <property type="match status" value="1"/>
</dbReference>
<feature type="region of interest" description="Disordered" evidence="1">
    <location>
        <begin position="1"/>
        <end position="47"/>
    </location>
</feature>
<feature type="domain" description="Inositol polyphosphate-related phosphatase" evidence="2">
    <location>
        <begin position="347"/>
        <end position="722"/>
    </location>
</feature>
<dbReference type="AlphaFoldDB" id="A0A3D8RK64"/>
<dbReference type="SMART" id="SM00128">
    <property type="entry name" value="IPPc"/>
    <property type="match status" value="1"/>
</dbReference>
<comment type="caution">
    <text evidence="3">The sequence shown here is derived from an EMBL/GenBank/DDBJ whole genome shotgun (WGS) entry which is preliminary data.</text>
</comment>
<evidence type="ECO:0000259" key="2">
    <source>
        <dbReference type="SMART" id="SM00128"/>
    </source>
</evidence>
<feature type="compositionally biased region" description="Polar residues" evidence="1">
    <location>
        <begin position="31"/>
        <end position="40"/>
    </location>
</feature>
<feature type="region of interest" description="Disordered" evidence="1">
    <location>
        <begin position="530"/>
        <end position="561"/>
    </location>
</feature>
<dbReference type="Proteomes" id="UP000256690">
    <property type="component" value="Unassembled WGS sequence"/>
</dbReference>
<dbReference type="GO" id="GO:0004439">
    <property type="term" value="F:phosphatidylinositol-4,5-bisphosphate 5-phosphatase activity"/>
    <property type="evidence" value="ECO:0007669"/>
    <property type="project" value="TreeGrafter"/>
</dbReference>
<dbReference type="GeneID" id="38117326"/>
<name>A0A3D8RK64_9EURO</name>
<proteinExistence type="predicted"/>
<dbReference type="GO" id="GO:0046856">
    <property type="term" value="P:phosphatidylinositol dephosphorylation"/>
    <property type="evidence" value="ECO:0007669"/>
    <property type="project" value="InterPro"/>
</dbReference>
<feature type="compositionally biased region" description="Low complexity" evidence="1">
    <location>
        <begin position="316"/>
        <end position="334"/>
    </location>
</feature>
<dbReference type="Pfam" id="PF22669">
    <property type="entry name" value="Exo_endo_phos2"/>
    <property type="match status" value="1"/>
</dbReference>
<dbReference type="InterPro" id="IPR046985">
    <property type="entry name" value="IP5"/>
</dbReference>
<dbReference type="InterPro" id="IPR000300">
    <property type="entry name" value="IPPc"/>
</dbReference>
<dbReference type="Gene3D" id="3.60.10.10">
    <property type="entry name" value="Endonuclease/exonuclease/phosphatase"/>
    <property type="match status" value="1"/>
</dbReference>
<keyword evidence="4" id="KW-1185">Reference proteome</keyword>
<dbReference type="SUPFAM" id="SSF56219">
    <property type="entry name" value="DNase I-like"/>
    <property type="match status" value="1"/>
</dbReference>
<feature type="region of interest" description="Disordered" evidence="1">
    <location>
        <begin position="299"/>
        <end position="335"/>
    </location>
</feature>
<dbReference type="Gene3D" id="3.90.226.10">
    <property type="entry name" value="2-enoyl-CoA Hydratase, Chain A, domain 1"/>
    <property type="match status" value="1"/>
</dbReference>
<evidence type="ECO:0000313" key="4">
    <source>
        <dbReference type="Proteomes" id="UP000256690"/>
    </source>
</evidence>
<dbReference type="EMBL" id="PVWQ01000008">
    <property type="protein sequence ID" value="RDW74294.1"/>
    <property type="molecule type" value="Genomic_DNA"/>
</dbReference>
<dbReference type="RefSeq" id="XP_026602062.1">
    <property type="nucleotide sequence ID" value="XM_026748972.1"/>
</dbReference>
<evidence type="ECO:0000313" key="3">
    <source>
        <dbReference type="EMBL" id="RDW74294.1"/>
    </source>
</evidence>
<dbReference type="InterPro" id="IPR029045">
    <property type="entry name" value="ClpP/crotonase-like_dom_sf"/>
</dbReference>
<accession>A0A3D8RK64</accession>
<gene>
    <name evidence="3" type="ORF">DSM5745_06956</name>
</gene>
<organism evidence="3 4">
    <name type="scientific">Aspergillus mulundensis</name>
    <dbReference type="NCBI Taxonomy" id="1810919"/>
    <lineage>
        <taxon>Eukaryota</taxon>
        <taxon>Fungi</taxon>
        <taxon>Dikarya</taxon>
        <taxon>Ascomycota</taxon>
        <taxon>Pezizomycotina</taxon>
        <taxon>Eurotiomycetes</taxon>
        <taxon>Eurotiomycetidae</taxon>
        <taxon>Eurotiales</taxon>
        <taxon>Aspergillaceae</taxon>
        <taxon>Aspergillus</taxon>
        <taxon>Aspergillus subgen. Nidulantes</taxon>
    </lineage>
</organism>
<dbReference type="SUPFAM" id="SSF52096">
    <property type="entry name" value="ClpP/crotonase"/>
    <property type="match status" value="1"/>
</dbReference>
<protein>
    <recommendedName>
        <fullName evidence="2">Inositol polyphosphate-related phosphatase domain-containing protein</fullName>
    </recommendedName>
</protein>